<proteinExistence type="predicted"/>
<evidence type="ECO:0000313" key="3">
    <source>
        <dbReference type="WBParaSite" id="jg1135"/>
    </source>
</evidence>
<reference evidence="3" key="1">
    <citation type="submission" date="2022-11" db="UniProtKB">
        <authorList>
            <consortium name="WormBaseParasite"/>
        </authorList>
    </citation>
    <scope>IDENTIFICATION</scope>
</reference>
<dbReference type="AlphaFoldDB" id="A0A915CPZ1"/>
<dbReference type="WBParaSite" id="jg1135">
    <property type="protein sequence ID" value="jg1135"/>
    <property type="gene ID" value="jg1135"/>
</dbReference>
<accession>A0A915CPZ1</accession>
<name>A0A915CPZ1_9BILA</name>
<keyword evidence="2" id="KW-1185">Reference proteome</keyword>
<organism evidence="2 3">
    <name type="scientific">Ditylenchus dipsaci</name>
    <dbReference type="NCBI Taxonomy" id="166011"/>
    <lineage>
        <taxon>Eukaryota</taxon>
        <taxon>Metazoa</taxon>
        <taxon>Ecdysozoa</taxon>
        <taxon>Nematoda</taxon>
        <taxon>Chromadorea</taxon>
        <taxon>Rhabditida</taxon>
        <taxon>Tylenchina</taxon>
        <taxon>Tylenchomorpha</taxon>
        <taxon>Sphaerularioidea</taxon>
        <taxon>Anguinidae</taxon>
        <taxon>Anguininae</taxon>
        <taxon>Ditylenchus</taxon>
    </lineage>
</organism>
<feature type="region of interest" description="Disordered" evidence="1">
    <location>
        <begin position="43"/>
        <end position="70"/>
    </location>
</feature>
<protein>
    <submittedName>
        <fullName evidence="3">Uncharacterized protein</fullName>
    </submittedName>
</protein>
<sequence>MFPLTMEVDDLLHQVEDMGGKQMFLKCKAGFVAYRQVEERIADVPAPKKKTPRTNRGKYEPEEFQASLKD</sequence>
<evidence type="ECO:0000313" key="2">
    <source>
        <dbReference type="Proteomes" id="UP000887574"/>
    </source>
</evidence>
<evidence type="ECO:0000256" key="1">
    <source>
        <dbReference type="SAM" id="MobiDB-lite"/>
    </source>
</evidence>
<dbReference type="Proteomes" id="UP000887574">
    <property type="component" value="Unplaced"/>
</dbReference>
<feature type="compositionally biased region" description="Basic residues" evidence="1">
    <location>
        <begin position="47"/>
        <end position="56"/>
    </location>
</feature>